<dbReference type="PROSITE" id="PS00062">
    <property type="entry name" value="ALDOKETO_REDUCTASE_2"/>
    <property type="match status" value="1"/>
</dbReference>
<dbReference type="InterPro" id="IPR036812">
    <property type="entry name" value="NAD(P)_OxRdtase_dom_sf"/>
</dbReference>
<dbReference type="PIRSF" id="PIRSF000097">
    <property type="entry name" value="AKR"/>
    <property type="match status" value="1"/>
</dbReference>
<dbReference type="PANTHER" id="PTHR11732">
    <property type="entry name" value="ALDO/KETO REDUCTASE"/>
    <property type="match status" value="1"/>
</dbReference>
<dbReference type="GO" id="GO:0016491">
    <property type="term" value="F:oxidoreductase activity"/>
    <property type="evidence" value="ECO:0007669"/>
    <property type="project" value="UniProtKB-KW"/>
</dbReference>
<evidence type="ECO:0000256" key="2">
    <source>
        <dbReference type="ARBA" id="ARBA00022857"/>
    </source>
</evidence>
<sequence>MARFFPLSTGAKIPSVGLGTWKAEPGVVGDAVVTAVKVGYRHIDCARVYDNEKEVGFSLKKLFDEGVVKRQDLFITSKLWNSDHAPEDVPASMDLTLKALQLDYVDLYLIHWPFRCKKGTPFVLGPDNCVELDIPGTWGAMEKLYDSGKARAIGVSNFSTKKLEDLLAIARVPPAANQVECHPGWQQTKLRAFCQSENIHLSAYSPLGSPGWLKGSDVLKKSVVVMVAEKLGKTPAQVALRWGLQMGHSVLPKSTNEARLKENLDIFEWSIPDDLFAKFSEIEQARLWTGEFFVHPQCIYQSVEELWDGEV</sequence>
<keyword evidence="9" id="KW-1185">Reference proteome</keyword>
<evidence type="ECO:0000256" key="6">
    <source>
        <dbReference type="PIRSR" id="PIRSR000097-2"/>
    </source>
</evidence>
<evidence type="ECO:0000256" key="4">
    <source>
        <dbReference type="ARBA" id="ARBA00023002"/>
    </source>
</evidence>
<accession>A0A8B9A305</accession>
<dbReference type="InterPro" id="IPR020471">
    <property type="entry name" value="AKR"/>
</dbReference>
<evidence type="ECO:0000259" key="8">
    <source>
        <dbReference type="Pfam" id="PF00248"/>
    </source>
</evidence>
<evidence type="ECO:0000256" key="5">
    <source>
        <dbReference type="PIRSR" id="PIRSR000097-1"/>
    </source>
</evidence>
<dbReference type="Gene3D" id="3.20.20.100">
    <property type="entry name" value="NADP-dependent oxidoreductase domain"/>
    <property type="match status" value="1"/>
</dbReference>
<dbReference type="RefSeq" id="XP_038981005.1">
    <property type="nucleotide sequence ID" value="XM_039125077.1"/>
</dbReference>
<dbReference type="KEGG" id="pda:103704122"/>
<protein>
    <submittedName>
        <fullName evidence="10">NADPH-dependent aldo-keto reductase, chloroplastic-like</fullName>
    </submittedName>
</protein>
<dbReference type="PROSITE" id="PS00798">
    <property type="entry name" value="ALDOKETO_REDUCTASE_1"/>
    <property type="match status" value="1"/>
</dbReference>
<gene>
    <name evidence="10" type="primary">LOC103704122</name>
</gene>
<name>A0A8B9A305_PHODC</name>
<keyword evidence="2" id="KW-0521">NADP</keyword>
<feature type="site" description="Lowers pKa of active site Tyr" evidence="7">
    <location>
        <position position="78"/>
    </location>
</feature>
<feature type="active site" description="Proton donor" evidence="5">
    <location>
        <position position="49"/>
    </location>
</feature>
<evidence type="ECO:0000313" key="9">
    <source>
        <dbReference type="Proteomes" id="UP000228380"/>
    </source>
</evidence>
<dbReference type="PROSITE" id="PS00063">
    <property type="entry name" value="ALDOKETO_REDUCTASE_3"/>
    <property type="match status" value="1"/>
</dbReference>
<dbReference type="InterPro" id="IPR044498">
    <property type="entry name" value="AKR4C"/>
</dbReference>
<dbReference type="OrthoDB" id="416253at2759"/>
<dbReference type="InterPro" id="IPR023210">
    <property type="entry name" value="NADP_OxRdtase_dom"/>
</dbReference>
<dbReference type="Proteomes" id="UP000228380">
    <property type="component" value="Chromosome 3"/>
</dbReference>
<dbReference type="PRINTS" id="PR00069">
    <property type="entry name" value="ALDKETRDTASE"/>
</dbReference>
<reference evidence="10" key="2">
    <citation type="submission" date="2025-08" db="UniProtKB">
        <authorList>
            <consortium name="RefSeq"/>
        </authorList>
    </citation>
    <scope>IDENTIFICATION</scope>
    <source>
        <tissue evidence="10">Young leaves</tissue>
    </source>
</reference>
<evidence type="ECO:0000256" key="3">
    <source>
        <dbReference type="ARBA" id="ARBA00022990"/>
    </source>
</evidence>
<comment type="similarity">
    <text evidence="1">Belongs to the aldo/keto reductase family.</text>
</comment>
<evidence type="ECO:0000256" key="1">
    <source>
        <dbReference type="ARBA" id="ARBA00007905"/>
    </source>
</evidence>
<feature type="binding site" evidence="6">
    <location>
        <position position="111"/>
    </location>
    <ligand>
        <name>substrate</name>
    </ligand>
</feature>
<evidence type="ECO:0000256" key="7">
    <source>
        <dbReference type="PIRSR" id="PIRSR000097-3"/>
    </source>
</evidence>
<reference evidence="9" key="1">
    <citation type="journal article" date="2019" name="Nat. Commun.">
        <title>Genome-wide association mapping of date palm fruit traits.</title>
        <authorList>
            <person name="Hazzouri K.M."/>
            <person name="Gros-Balthazard M."/>
            <person name="Flowers J.M."/>
            <person name="Copetti D."/>
            <person name="Lemansour A."/>
            <person name="Lebrun M."/>
            <person name="Masmoudi K."/>
            <person name="Ferrand S."/>
            <person name="Dhar M.I."/>
            <person name="Fresquez Z.A."/>
            <person name="Rosas U."/>
            <person name="Zhang J."/>
            <person name="Talag J."/>
            <person name="Lee S."/>
            <person name="Kudrna D."/>
            <person name="Powell R.F."/>
            <person name="Leitch I.J."/>
            <person name="Krueger R.R."/>
            <person name="Wing R.A."/>
            <person name="Amiri K.M.A."/>
            <person name="Purugganan M.D."/>
        </authorList>
    </citation>
    <scope>NUCLEOTIDE SEQUENCE [LARGE SCALE GENOMIC DNA]</scope>
    <source>
        <strain evidence="9">cv. Khalas</strain>
    </source>
</reference>
<dbReference type="SUPFAM" id="SSF51430">
    <property type="entry name" value="NAD(P)-linked oxidoreductase"/>
    <property type="match status" value="1"/>
</dbReference>
<dbReference type="FunFam" id="3.20.20.100:FF:000010">
    <property type="entry name" value="NADPH-dependent aldo-keto reductase, chloroplastic"/>
    <property type="match status" value="1"/>
</dbReference>
<feature type="domain" description="NADP-dependent oxidoreductase" evidence="8">
    <location>
        <begin position="17"/>
        <end position="282"/>
    </location>
</feature>
<dbReference type="InterPro" id="IPR018170">
    <property type="entry name" value="Aldo/ket_reductase_CS"/>
</dbReference>
<dbReference type="CDD" id="cd19125">
    <property type="entry name" value="AKR_AKR4C1-15"/>
    <property type="match status" value="1"/>
</dbReference>
<evidence type="ECO:0000313" key="10">
    <source>
        <dbReference type="RefSeq" id="XP_038981005.1"/>
    </source>
</evidence>
<organism evidence="9 10">
    <name type="scientific">Phoenix dactylifera</name>
    <name type="common">Date palm</name>
    <dbReference type="NCBI Taxonomy" id="42345"/>
    <lineage>
        <taxon>Eukaryota</taxon>
        <taxon>Viridiplantae</taxon>
        <taxon>Streptophyta</taxon>
        <taxon>Embryophyta</taxon>
        <taxon>Tracheophyta</taxon>
        <taxon>Spermatophyta</taxon>
        <taxon>Magnoliopsida</taxon>
        <taxon>Liliopsida</taxon>
        <taxon>Arecaceae</taxon>
        <taxon>Coryphoideae</taxon>
        <taxon>Phoeniceae</taxon>
        <taxon>Phoenix</taxon>
    </lineage>
</organism>
<dbReference type="GeneID" id="103704122"/>
<proteinExistence type="inferred from homology"/>
<dbReference type="AlphaFoldDB" id="A0A8B9A305"/>
<dbReference type="Pfam" id="PF00248">
    <property type="entry name" value="Aldo_ket_red"/>
    <property type="match status" value="1"/>
</dbReference>
<keyword evidence="3" id="KW-0007">Acetylation</keyword>
<keyword evidence="4" id="KW-0560">Oxidoreductase</keyword>